<protein>
    <submittedName>
        <fullName evidence="2">Uncharacterized protein</fullName>
    </submittedName>
</protein>
<dbReference type="OMA" id="TAECHSA"/>
<accession>A0A1Y1IXV3</accession>
<feature type="non-terminal residue" evidence="2">
    <location>
        <position position="1"/>
    </location>
</feature>
<evidence type="ECO:0000256" key="1">
    <source>
        <dbReference type="SAM" id="MobiDB-lite"/>
    </source>
</evidence>
<dbReference type="EMBL" id="DF238265">
    <property type="protein sequence ID" value="GAQ93128.1"/>
    <property type="molecule type" value="Genomic_DNA"/>
</dbReference>
<feature type="region of interest" description="Disordered" evidence="1">
    <location>
        <begin position="22"/>
        <end position="42"/>
    </location>
</feature>
<name>A0A1Y1IXV3_KLENI</name>
<organism evidence="2 3">
    <name type="scientific">Klebsormidium nitens</name>
    <name type="common">Green alga</name>
    <name type="synonym">Ulothrix nitens</name>
    <dbReference type="NCBI Taxonomy" id="105231"/>
    <lineage>
        <taxon>Eukaryota</taxon>
        <taxon>Viridiplantae</taxon>
        <taxon>Streptophyta</taxon>
        <taxon>Klebsormidiophyceae</taxon>
        <taxon>Klebsormidiales</taxon>
        <taxon>Klebsormidiaceae</taxon>
        <taxon>Klebsormidium</taxon>
    </lineage>
</organism>
<feature type="compositionally biased region" description="Polar residues" evidence="1">
    <location>
        <begin position="33"/>
        <end position="42"/>
    </location>
</feature>
<evidence type="ECO:0000313" key="3">
    <source>
        <dbReference type="Proteomes" id="UP000054558"/>
    </source>
</evidence>
<sequence length="173" mass="19013">LLRDPDGKSIISRDVISGEGIGGDGVVEVGSDPTGNSQTAECHSAQIHTEVQEGLKVESLREVTRPRPLSQTGQKRASLKLCARPGQSLKRLRRILGCKHWLLKGTPRVRDAHRGSGIALTLRRNRRQGSTPKDGEASRSAYLSVGGEESELWRKSMDEEMRPLLEKHNLGAF</sequence>
<proteinExistence type="predicted"/>
<dbReference type="AlphaFoldDB" id="A0A1Y1IXV3"/>
<gene>
    <name evidence="2" type="ORF">KFL_013160010</name>
</gene>
<reference evidence="2 3" key="1">
    <citation type="journal article" date="2014" name="Nat. Commun.">
        <title>Klebsormidium flaccidum genome reveals primary factors for plant terrestrial adaptation.</title>
        <authorList>
            <person name="Hori K."/>
            <person name="Maruyama F."/>
            <person name="Fujisawa T."/>
            <person name="Togashi T."/>
            <person name="Yamamoto N."/>
            <person name="Seo M."/>
            <person name="Sato S."/>
            <person name="Yamada T."/>
            <person name="Mori H."/>
            <person name="Tajima N."/>
            <person name="Moriyama T."/>
            <person name="Ikeuchi M."/>
            <person name="Watanabe M."/>
            <person name="Wada H."/>
            <person name="Kobayashi K."/>
            <person name="Saito M."/>
            <person name="Masuda T."/>
            <person name="Sasaki-Sekimoto Y."/>
            <person name="Mashiguchi K."/>
            <person name="Awai K."/>
            <person name="Shimojima M."/>
            <person name="Masuda S."/>
            <person name="Iwai M."/>
            <person name="Nobusawa T."/>
            <person name="Narise T."/>
            <person name="Kondo S."/>
            <person name="Saito H."/>
            <person name="Sato R."/>
            <person name="Murakawa M."/>
            <person name="Ihara Y."/>
            <person name="Oshima-Yamada Y."/>
            <person name="Ohtaka K."/>
            <person name="Satoh M."/>
            <person name="Sonobe K."/>
            <person name="Ishii M."/>
            <person name="Ohtani R."/>
            <person name="Kanamori-Sato M."/>
            <person name="Honoki R."/>
            <person name="Miyazaki D."/>
            <person name="Mochizuki H."/>
            <person name="Umetsu J."/>
            <person name="Higashi K."/>
            <person name="Shibata D."/>
            <person name="Kamiya Y."/>
            <person name="Sato N."/>
            <person name="Nakamura Y."/>
            <person name="Tabata S."/>
            <person name="Ida S."/>
            <person name="Kurokawa K."/>
            <person name="Ohta H."/>
        </authorList>
    </citation>
    <scope>NUCLEOTIDE SEQUENCE [LARGE SCALE GENOMIC DNA]</scope>
    <source>
        <strain evidence="2 3">NIES-2285</strain>
    </source>
</reference>
<keyword evidence="3" id="KW-1185">Reference proteome</keyword>
<evidence type="ECO:0000313" key="2">
    <source>
        <dbReference type="EMBL" id="GAQ93128.1"/>
    </source>
</evidence>
<dbReference type="Proteomes" id="UP000054558">
    <property type="component" value="Unassembled WGS sequence"/>
</dbReference>